<dbReference type="AlphaFoldDB" id="A0ABD3NNH4"/>
<keyword evidence="1" id="KW-0378">Hydrolase</keyword>
<evidence type="ECO:0000313" key="3">
    <source>
        <dbReference type="EMBL" id="KAL3777429.1"/>
    </source>
</evidence>
<dbReference type="EMBL" id="JALLPJ020001045">
    <property type="protein sequence ID" value="KAL3777429.1"/>
    <property type="molecule type" value="Genomic_DNA"/>
</dbReference>
<dbReference type="GO" id="GO:0016791">
    <property type="term" value="F:phosphatase activity"/>
    <property type="evidence" value="ECO:0007669"/>
    <property type="project" value="UniProtKB-ARBA"/>
</dbReference>
<proteinExistence type="predicted"/>
<dbReference type="InterPro" id="IPR057023">
    <property type="entry name" value="PTP-SAK"/>
</dbReference>
<dbReference type="Gene3D" id="3.90.190.10">
    <property type="entry name" value="Protein tyrosine phosphatase superfamily"/>
    <property type="match status" value="1"/>
</dbReference>
<evidence type="ECO:0000313" key="4">
    <source>
        <dbReference type="Proteomes" id="UP001530400"/>
    </source>
</evidence>
<dbReference type="InterPro" id="IPR029021">
    <property type="entry name" value="Prot-tyrosine_phosphatase-like"/>
</dbReference>
<organism evidence="3 4">
    <name type="scientific">Cyclotella atomus</name>
    <dbReference type="NCBI Taxonomy" id="382360"/>
    <lineage>
        <taxon>Eukaryota</taxon>
        <taxon>Sar</taxon>
        <taxon>Stramenopiles</taxon>
        <taxon>Ochrophyta</taxon>
        <taxon>Bacillariophyta</taxon>
        <taxon>Coscinodiscophyceae</taxon>
        <taxon>Thalassiosirophycidae</taxon>
        <taxon>Stephanodiscales</taxon>
        <taxon>Stephanodiscaceae</taxon>
        <taxon>Cyclotella</taxon>
    </lineage>
</organism>
<evidence type="ECO:0000256" key="1">
    <source>
        <dbReference type="ARBA" id="ARBA00022801"/>
    </source>
</evidence>
<dbReference type="Pfam" id="PF22784">
    <property type="entry name" value="PTP-SAK"/>
    <property type="match status" value="1"/>
</dbReference>
<feature type="domain" description="Tyrosine specific protein phosphatases" evidence="2">
    <location>
        <begin position="219"/>
        <end position="255"/>
    </location>
</feature>
<gene>
    <name evidence="3" type="ORF">ACHAWO_004713</name>
</gene>
<protein>
    <recommendedName>
        <fullName evidence="2">Tyrosine specific protein phosphatases domain-containing protein</fullName>
    </recommendedName>
</protein>
<reference evidence="3 4" key="1">
    <citation type="submission" date="2024-10" db="EMBL/GenBank/DDBJ databases">
        <title>Updated reference genomes for cyclostephanoid diatoms.</title>
        <authorList>
            <person name="Roberts W.R."/>
            <person name="Alverson A.J."/>
        </authorList>
    </citation>
    <scope>NUCLEOTIDE SEQUENCE [LARGE SCALE GENOMIC DNA]</scope>
    <source>
        <strain evidence="3 4">AJA010-31</strain>
    </source>
</reference>
<dbReference type="Proteomes" id="UP001530400">
    <property type="component" value="Unassembled WGS sequence"/>
</dbReference>
<evidence type="ECO:0000259" key="2">
    <source>
        <dbReference type="PROSITE" id="PS50056"/>
    </source>
</evidence>
<dbReference type="SUPFAM" id="SSF52799">
    <property type="entry name" value="(Phosphotyrosine protein) phosphatases II"/>
    <property type="match status" value="1"/>
</dbReference>
<accession>A0ABD3NNH4</accession>
<name>A0ABD3NNH4_9STRA</name>
<sequence>MTVLERYTKAGSDMISITMLILPFLLRSSAFFASQRAFQSFMTNSLVAHDPPSIASLVDRSQRLRQKLYGTGIPSFISETNQLAYPSSSYMMGPDPKSKETNSVSRGFCNWLLPNAIMIGQYPGMTPESNGPSQKECNIHIENMVSDANITLFCCLQSEVPCQLDDASWASDVYLEPYYRREFPRPFTRYSTIAQALTDRTIRFIHNPIEDLSVPSCNDSLLNLLSQLIEHFEADEGDNAIYVHCWGGRGRAGLIGSCLVSLIFPELRADQVLDLIQKAYSTRAGADSMPLGLRRSPQTEQQQLFVKEFVTLVQSERRNVNM</sequence>
<dbReference type="PROSITE" id="PS50056">
    <property type="entry name" value="TYR_PHOSPHATASE_2"/>
    <property type="match status" value="1"/>
</dbReference>
<keyword evidence="4" id="KW-1185">Reference proteome</keyword>
<dbReference type="InterPro" id="IPR000387">
    <property type="entry name" value="Tyr_Pase_dom"/>
</dbReference>
<comment type="caution">
    <text evidence="3">The sequence shown here is derived from an EMBL/GenBank/DDBJ whole genome shotgun (WGS) entry which is preliminary data.</text>
</comment>